<dbReference type="KEGG" id="chrm:FYK34_12515"/>
<dbReference type="RefSeq" id="WP_149296926.1">
    <property type="nucleotide sequence ID" value="NZ_CP043473.1"/>
</dbReference>
<evidence type="ECO:0000313" key="2">
    <source>
        <dbReference type="EMBL" id="QEL56321.1"/>
    </source>
</evidence>
<evidence type="ECO:0000313" key="3">
    <source>
        <dbReference type="Proteomes" id="UP000322079"/>
    </source>
</evidence>
<feature type="signal peptide" evidence="1">
    <location>
        <begin position="1"/>
        <end position="18"/>
    </location>
</feature>
<keyword evidence="1" id="KW-0732">Signal</keyword>
<feature type="chain" id="PRO_5022819923" description="DUF4034 domain-containing protein" evidence="1">
    <location>
        <begin position="19"/>
        <end position="222"/>
    </location>
</feature>
<proteinExistence type="predicted"/>
<name>A0A5C1DHX7_9NEIS</name>
<gene>
    <name evidence="2" type="ORF">FYK34_12515</name>
</gene>
<organism evidence="2 3">
    <name type="scientific">Chromobacterium paludis</name>
    <dbReference type="NCBI Taxonomy" id="2605945"/>
    <lineage>
        <taxon>Bacteria</taxon>
        <taxon>Pseudomonadati</taxon>
        <taxon>Pseudomonadota</taxon>
        <taxon>Betaproteobacteria</taxon>
        <taxon>Neisseriales</taxon>
        <taxon>Chromobacteriaceae</taxon>
        <taxon>Chromobacterium</taxon>
    </lineage>
</organism>
<dbReference type="Proteomes" id="UP000322079">
    <property type="component" value="Chromosome"/>
</dbReference>
<dbReference type="AlphaFoldDB" id="A0A5C1DHX7"/>
<evidence type="ECO:0008006" key="4">
    <source>
        <dbReference type="Google" id="ProtNLM"/>
    </source>
</evidence>
<dbReference type="InterPro" id="IPR046732">
    <property type="entry name" value="DUF6624"/>
</dbReference>
<accession>A0A5C1DHX7</accession>
<sequence>MKMMRGLLLAAAACSPLAAWGECDWPRINEAFHQILDRDQAGRKALEQLETEAMKAGRQADPARVAAIWDKQNRDDAVNRRWLDALVARCGWPRTPNVEKPVLEVAWFVLQHADQEPIAYRLKYLPYLQQSVARGDLPAKRLAMYEDRLLLQQGKPQRYGSQATSADGGVSLLTPVEDPEHLDARRKAMGLPPICEYLQHFVPSLGPVRYPPCVTPSAKPAS</sequence>
<reference evidence="2 3" key="1">
    <citation type="submission" date="2019-08" db="EMBL/GenBank/DDBJ databases">
        <title>Chromobacterium paludis, a novel bacterium isolated from a Maryland marsh pond.</title>
        <authorList>
            <person name="Blackburn M.B."/>
            <person name="Gundersen-Rindal D.E."/>
        </authorList>
    </citation>
    <scope>NUCLEOTIDE SEQUENCE [LARGE SCALE GENOMIC DNA]</scope>
    <source>
        <strain evidence="3">IIBBL 257-1</strain>
    </source>
</reference>
<protein>
    <recommendedName>
        <fullName evidence="4">DUF4034 domain-containing protein</fullName>
    </recommendedName>
</protein>
<evidence type="ECO:0000256" key="1">
    <source>
        <dbReference type="SAM" id="SignalP"/>
    </source>
</evidence>
<dbReference type="EMBL" id="CP043473">
    <property type="protein sequence ID" value="QEL56321.1"/>
    <property type="molecule type" value="Genomic_DNA"/>
</dbReference>
<dbReference type="Pfam" id="PF20329">
    <property type="entry name" value="DUF6624"/>
    <property type="match status" value="1"/>
</dbReference>
<keyword evidence="3" id="KW-1185">Reference proteome</keyword>